<sequence>MNIIQQIGIASKITLKVRIRIVCGMVNKLPVEVLTRDLKIEFMECIWDAFDKLYDEWNEWHCRYILGLPF</sequence>
<dbReference type="GeneID" id="65131058"/>
<proteinExistence type="predicted"/>
<evidence type="ECO:0000313" key="2">
    <source>
        <dbReference type="Proteomes" id="UP000593850"/>
    </source>
</evidence>
<name>A0A7M1RS28_9CAUD</name>
<evidence type="ECO:0000313" key="1">
    <source>
        <dbReference type="EMBL" id="QOR57128.1"/>
    </source>
</evidence>
<organism evidence="1 2">
    <name type="scientific">uncultured phage cr4_1</name>
    <dbReference type="NCBI Taxonomy" id="2772084"/>
    <lineage>
        <taxon>Viruses</taxon>
        <taxon>Duplodnaviria</taxon>
        <taxon>Heunggongvirae</taxon>
        <taxon>Uroviricota</taxon>
        <taxon>Caudoviricetes</taxon>
        <taxon>Crassvirales</taxon>
        <taxon>Suoliviridae</taxon>
        <taxon>Loutivirinae</taxon>
        <taxon>Buorbuivirus</taxon>
        <taxon>Buorbuivirus hominis</taxon>
    </lineage>
</organism>
<dbReference type="KEGG" id="vg:65131058"/>
<dbReference type="EMBL" id="MT774400">
    <property type="protein sequence ID" value="QOR57128.1"/>
    <property type="molecule type" value="Genomic_DNA"/>
</dbReference>
<reference evidence="1 2" key="1">
    <citation type="submission" date="2020-07" db="EMBL/GenBank/DDBJ databases">
        <title>Taxonomic proposal: Crassvirales, a new order of highly abundant and diverse bacterial viruses.</title>
        <authorList>
            <person name="Shkoporov A.N."/>
            <person name="Stockdale S.R."/>
            <person name="Guerin E."/>
            <person name="Ross R.P."/>
            <person name="Hill C."/>
        </authorList>
    </citation>
    <scope>NUCLEOTIDE SEQUENCE [LARGE SCALE GENOMIC DNA]</scope>
</reference>
<accession>A0A7M1RS28</accession>
<keyword evidence="2" id="KW-1185">Reference proteome</keyword>
<dbReference type="RefSeq" id="YP_010112580.1">
    <property type="nucleotide sequence ID" value="NC_055893.1"/>
</dbReference>
<protein>
    <submittedName>
        <fullName evidence="1">Uncharacterized protein</fullName>
    </submittedName>
</protein>
<dbReference type="Proteomes" id="UP000593850">
    <property type="component" value="Segment"/>
</dbReference>